<feature type="compositionally biased region" description="Polar residues" evidence="1">
    <location>
        <begin position="488"/>
        <end position="524"/>
    </location>
</feature>
<dbReference type="AlphaFoldDB" id="A0A9W8YCP2"/>
<name>A0A9W8YCP2_9PLEO</name>
<feature type="compositionally biased region" description="Polar residues" evidence="1">
    <location>
        <begin position="701"/>
        <end position="713"/>
    </location>
</feature>
<feature type="region of interest" description="Disordered" evidence="1">
    <location>
        <begin position="740"/>
        <end position="763"/>
    </location>
</feature>
<feature type="region of interest" description="Disordered" evidence="1">
    <location>
        <begin position="206"/>
        <end position="226"/>
    </location>
</feature>
<sequence>MDYAENQGYRDLLECTDYALANLYYGERYKLREVWIDAFAHCVGMNDSLTLSPEYAVSISIPMQWNKHLSNTQLQSRLTKALITRAYLEVDVHLDRVSAALSKFLDEDLSSTYLGLTPAVRSHLNRFRRFLHSFYVEKFGYWPPPRGSSFPKALYKSMYYDFKSLYDYLVDTDSTTDISLQKPASGGLCVLQNVVNFDKRHNFTAQPHPLPLLPTYSPPSKRSDPQKALRQLTLASQHNKTHQMHTMNAALAVATNSLKKDVASSRIVQAYMQFEKAHALDTSQREEKITAVDARKVRWLLIYGTLQYLVSALRAPKEVRDPETPDYPLCCLVAKQSTWAGEVKVATPSASVSVTVPQALEDYLSESQGSPCTIQPDCHREDYFSSAPVTRRGSVEMPAPLKVSNPTRAGSIRSFGPLSLSARSSRRNSLVLKPTQHCAIIVHGYGNGLNETTLPEPSQEDPRPVSSVYSEQSTTSILPDGAGPETSWLRSRTPSAPHTRNPSATEESTVSRPRSPLLDSTQLDATAGFAPLSGLNKITEPPSRSDSTSSTCSSIWSEGVSATSSKSSADGENSTFPKASPAEHSGLLGGLVSVSSIPTESPRTRSMTKASIPQSHIHPLLRNPSRQSGFHLRFNYQSSKTTPPSPSIDAAESCIGMALSAPPSPPIRAFSDLQVAPCSPIESSSYPSHEKRPHLPARSITIDSPPTFTSPSAKQGRGTDVLSALTAPTSEAWEQYKAAIAQQESRAGSSGSDSCPPPITRTSHALKVPSFRLAVKLGSDEEQSKKKERRLSSFWRR</sequence>
<accession>A0A9W8YCP2</accession>
<feature type="region of interest" description="Disordered" evidence="1">
    <location>
        <begin position="451"/>
        <end position="626"/>
    </location>
</feature>
<dbReference type="EMBL" id="JAPEUY010000004">
    <property type="protein sequence ID" value="KAJ4374006.1"/>
    <property type="molecule type" value="Genomic_DNA"/>
</dbReference>
<feature type="compositionally biased region" description="Polar residues" evidence="1">
    <location>
        <begin position="560"/>
        <end position="577"/>
    </location>
</feature>
<dbReference type="OrthoDB" id="4114825at2759"/>
<dbReference type="PANTHER" id="PTHR39601">
    <property type="entry name" value="CHORIOGENIN HMINOR"/>
    <property type="match status" value="1"/>
</dbReference>
<feature type="region of interest" description="Disordered" evidence="1">
    <location>
        <begin position="777"/>
        <end position="797"/>
    </location>
</feature>
<evidence type="ECO:0000259" key="2">
    <source>
        <dbReference type="Pfam" id="PF26013"/>
    </source>
</evidence>
<evidence type="ECO:0000313" key="4">
    <source>
        <dbReference type="Proteomes" id="UP001140560"/>
    </source>
</evidence>
<feature type="compositionally biased region" description="Polar residues" evidence="1">
    <location>
        <begin position="467"/>
        <end position="477"/>
    </location>
</feature>
<gene>
    <name evidence="3" type="ORF">N0V83_002745</name>
</gene>
<dbReference type="Pfam" id="PF26013">
    <property type="entry name" value="DUF8004"/>
    <property type="match status" value="1"/>
</dbReference>
<keyword evidence="4" id="KW-1185">Reference proteome</keyword>
<feature type="compositionally biased region" description="Low complexity" evidence="1">
    <location>
        <begin position="544"/>
        <end position="557"/>
    </location>
</feature>
<comment type="caution">
    <text evidence="3">The sequence shown here is derived from an EMBL/GenBank/DDBJ whole genome shotgun (WGS) entry which is preliminary data.</text>
</comment>
<feature type="compositionally biased region" description="Polar residues" evidence="1">
    <location>
        <begin position="597"/>
        <end position="614"/>
    </location>
</feature>
<organism evidence="3 4">
    <name type="scientific">Neocucurbitaria cava</name>
    <dbReference type="NCBI Taxonomy" id="798079"/>
    <lineage>
        <taxon>Eukaryota</taxon>
        <taxon>Fungi</taxon>
        <taxon>Dikarya</taxon>
        <taxon>Ascomycota</taxon>
        <taxon>Pezizomycotina</taxon>
        <taxon>Dothideomycetes</taxon>
        <taxon>Pleosporomycetidae</taxon>
        <taxon>Pleosporales</taxon>
        <taxon>Pleosporineae</taxon>
        <taxon>Cucurbitariaceae</taxon>
        <taxon>Neocucurbitaria</taxon>
    </lineage>
</organism>
<feature type="region of interest" description="Disordered" evidence="1">
    <location>
        <begin position="682"/>
        <end position="718"/>
    </location>
</feature>
<feature type="compositionally biased region" description="Polar residues" evidence="1">
    <location>
        <begin position="742"/>
        <end position="753"/>
    </location>
</feature>
<reference evidence="3" key="1">
    <citation type="submission" date="2022-10" db="EMBL/GenBank/DDBJ databases">
        <title>Tapping the CABI collections for fungal endophytes: first genome assemblies for Collariella, Neodidymelliopsis, Ascochyta clinopodiicola, Didymella pomorum, Didymosphaeria variabile, Neocosmospora piperis and Neocucurbitaria cava.</title>
        <authorList>
            <person name="Hill R."/>
        </authorList>
    </citation>
    <scope>NUCLEOTIDE SEQUENCE</scope>
    <source>
        <strain evidence="3">IMI 356814</strain>
    </source>
</reference>
<evidence type="ECO:0000313" key="3">
    <source>
        <dbReference type="EMBL" id="KAJ4374006.1"/>
    </source>
</evidence>
<dbReference type="InterPro" id="IPR058317">
    <property type="entry name" value="DUF8004"/>
</dbReference>
<dbReference type="Proteomes" id="UP001140560">
    <property type="component" value="Unassembled WGS sequence"/>
</dbReference>
<dbReference type="PANTHER" id="PTHR39601:SF1">
    <property type="entry name" value="CHORIOGENIN HMINOR"/>
    <property type="match status" value="1"/>
</dbReference>
<feature type="domain" description="DUF8004" evidence="2">
    <location>
        <begin position="1"/>
        <end position="105"/>
    </location>
</feature>
<evidence type="ECO:0000256" key="1">
    <source>
        <dbReference type="SAM" id="MobiDB-lite"/>
    </source>
</evidence>
<protein>
    <recommendedName>
        <fullName evidence="2">DUF8004 domain-containing protein</fullName>
    </recommendedName>
</protein>
<proteinExistence type="predicted"/>